<dbReference type="EMBL" id="JAUJYO010000015">
    <property type="protein sequence ID" value="KAK1296826.1"/>
    <property type="molecule type" value="Genomic_DNA"/>
</dbReference>
<keyword evidence="4 6" id="KW-1133">Transmembrane helix</keyword>
<evidence type="ECO:0000256" key="6">
    <source>
        <dbReference type="RuleBase" id="RU368066"/>
    </source>
</evidence>
<dbReference type="PANTHER" id="PTHR12385">
    <property type="entry name" value="CHOLINE TRANSPORTER-LIKE (SLC FAMILY 44)"/>
    <property type="match status" value="1"/>
</dbReference>
<feature type="transmembrane region" description="Helical" evidence="6">
    <location>
        <begin position="232"/>
        <end position="259"/>
    </location>
</feature>
<name>A0AAV9D5I2_ACOCL</name>
<feature type="transmembrane region" description="Helical" evidence="6">
    <location>
        <begin position="467"/>
        <end position="489"/>
    </location>
</feature>
<evidence type="ECO:0000256" key="1">
    <source>
        <dbReference type="ARBA" id="ARBA00004141"/>
    </source>
</evidence>
<dbReference type="AlphaFoldDB" id="A0AAV9D5I2"/>
<evidence type="ECO:0000256" key="3">
    <source>
        <dbReference type="ARBA" id="ARBA00022692"/>
    </source>
</evidence>
<evidence type="ECO:0000256" key="7">
    <source>
        <dbReference type="SAM" id="MobiDB-lite"/>
    </source>
</evidence>
<proteinExistence type="inferred from homology"/>
<feature type="transmembrane region" description="Helical" evidence="6">
    <location>
        <begin position="59"/>
        <end position="79"/>
    </location>
</feature>
<comment type="subcellular location">
    <subcellularLocation>
        <location evidence="6">Cell membrane</location>
        <topology evidence="6">Multi-pass membrane protein</topology>
    </subcellularLocation>
    <subcellularLocation>
        <location evidence="1">Membrane</location>
        <topology evidence="1">Multi-pass membrane protein</topology>
    </subcellularLocation>
</comment>
<dbReference type="Pfam" id="PF04515">
    <property type="entry name" value="Choline_transpo"/>
    <property type="match status" value="1"/>
</dbReference>
<accession>A0AAV9D5I2</accession>
<dbReference type="PANTHER" id="PTHR12385:SF98">
    <property type="entry name" value="CHOLINE TRANSPORTER-LIKE PROTEIN"/>
    <property type="match status" value="1"/>
</dbReference>
<dbReference type="GO" id="GO:0005886">
    <property type="term" value="C:plasma membrane"/>
    <property type="evidence" value="ECO:0007669"/>
    <property type="project" value="UniProtKB-SubCell"/>
</dbReference>
<dbReference type="InterPro" id="IPR007603">
    <property type="entry name" value="Choline_transptr-like"/>
</dbReference>
<evidence type="ECO:0000256" key="4">
    <source>
        <dbReference type="ARBA" id="ARBA00022989"/>
    </source>
</evidence>
<comment type="function">
    <text evidence="6">Choline transporter.</text>
</comment>
<feature type="compositionally biased region" description="Gly residues" evidence="7">
    <location>
        <begin position="1"/>
        <end position="10"/>
    </location>
</feature>
<keyword evidence="5 6" id="KW-0472">Membrane</keyword>
<feature type="transmembrane region" description="Helical" evidence="6">
    <location>
        <begin position="338"/>
        <end position="359"/>
    </location>
</feature>
<feature type="transmembrane region" description="Helical" evidence="6">
    <location>
        <begin position="122"/>
        <end position="144"/>
    </location>
</feature>
<feature type="transmembrane region" description="Helical" evidence="6">
    <location>
        <begin position="284"/>
        <end position="304"/>
    </location>
</feature>
<feature type="region of interest" description="Disordered" evidence="7">
    <location>
        <begin position="1"/>
        <end position="42"/>
    </location>
</feature>
<keyword evidence="3 6" id="KW-0812">Transmembrane</keyword>
<evidence type="ECO:0000256" key="5">
    <source>
        <dbReference type="ARBA" id="ARBA00023136"/>
    </source>
</evidence>
<evidence type="ECO:0000313" key="8">
    <source>
        <dbReference type="EMBL" id="KAK1296826.1"/>
    </source>
</evidence>
<organism evidence="8 9">
    <name type="scientific">Acorus calamus</name>
    <name type="common">Sweet flag</name>
    <dbReference type="NCBI Taxonomy" id="4465"/>
    <lineage>
        <taxon>Eukaryota</taxon>
        <taxon>Viridiplantae</taxon>
        <taxon>Streptophyta</taxon>
        <taxon>Embryophyta</taxon>
        <taxon>Tracheophyta</taxon>
        <taxon>Spermatophyta</taxon>
        <taxon>Magnoliopsida</taxon>
        <taxon>Liliopsida</taxon>
        <taxon>Acoraceae</taxon>
        <taxon>Acorus</taxon>
    </lineage>
</organism>
<gene>
    <name evidence="8" type="ORF">QJS10_CPB15g00448</name>
</gene>
<comment type="similarity">
    <text evidence="2 6">Belongs to the CTL (choline transporter-like) family.</text>
</comment>
<evidence type="ECO:0000256" key="2">
    <source>
        <dbReference type="ARBA" id="ARBA00007168"/>
    </source>
</evidence>
<feature type="transmembrane region" description="Helical" evidence="6">
    <location>
        <begin position="151"/>
        <end position="172"/>
    </location>
</feature>
<evidence type="ECO:0000313" key="9">
    <source>
        <dbReference type="Proteomes" id="UP001180020"/>
    </source>
</evidence>
<reference evidence="8" key="2">
    <citation type="submission" date="2023-06" db="EMBL/GenBank/DDBJ databases">
        <authorList>
            <person name="Ma L."/>
            <person name="Liu K.-W."/>
            <person name="Li Z."/>
            <person name="Hsiao Y.-Y."/>
            <person name="Qi Y."/>
            <person name="Fu T."/>
            <person name="Tang G."/>
            <person name="Zhang D."/>
            <person name="Sun W.-H."/>
            <person name="Liu D.-K."/>
            <person name="Li Y."/>
            <person name="Chen G.-Z."/>
            <person name="Liu X.-D."/>
            <person name="Liao X.-Y."/>
            <person name="Jiang Y.-T."/>
            <person name="Yu X."/>
            <person name="Hao Y."/>
            <person name="Huang J."/>
            <person name="Zhao X.-W."/>
            <person name="Ke S."/>
            <person name="Chen Y.-Y."/>
            <person name="Wu W.-L."/>
            <person name="Hsu J.-L."/>
            <person name="Lin Y.-F."/>
            <person name="Huang M.-D."/>
            <person name="Li C.-Y."/>
            <person name="Huang L."/>
            <person name="Wang Z.-W."/>
            <person name="Zhao X."/>
            <person name="Zhong W.-Y."/>
            <person name="Peng D.-H."/>
            <person name="Ahmad S."/>
            <person name="Lan S."/>
            <person name="Zhang J.-S."/>
            <person name="Tsai W.-C."/>
            <person name="Van De Peer Y."/>
            <person name="Liu Z.-J."/>
        </authorList>
    </citation>
    <scope>NUCLEOTIDE SEQUENCE</scope>
    <source>
        <strain evidence="8">CP</strain>
        <tissue evidence="8">Leaves</tissue>
    </source>
</reference>
<reference evidence="8" key="1">
    <citation type="journal article" date="2023" name="Nat. Commun.">
        <title>Diploid and tetraploid genomes of Acorus and the evolution of monocots.</title>
        <authorList>
            <person name="Ma L."/>
            <person name="Liu K.W."/>
            <person name="Li Z."/>
            <person name="Hsiao Y.Y."/>
            <person name="Qi Y."/>
            <person name="Fu T."/>
            <person name="Tang G.D."/>
            <person name="Zhang D."/>
            <person name="Sun W.H."/>
            <person name="Liu D.K."/>
            <person name="Li Y."/>
            <person name="Chen G.Z."/>
            <person name="Liu X.D."/>
            <person name="Liao X.Y."/>
            <person name="Jiang Y.T."/>
            <person name="Yu X."/>
            <person name="Hao Y."/>
            <person name="Huang J."/>
            <person name="Zhao X.W."/>
            <person name="Ke S."/>
            <person name="Chen Y.Y."/>
            <person name="Wu W.L."/>
            <person name="Hsu J.L."/>
            <person name="Lin Y.F."/>
            <person name="Huang M.D."/>
            <person name="Li C.Y."/>
            <person name="Huang L."/>
            <person name="Wang Z.W."/>
            <person name="Zhao X."/>
            <person name="Zhong W.Y."/>
            <person name="Peng D.H."/>
            <person name="Ahmad S."/>
            <person name="Lan S."/>
            <person name="Zhang J.S."/>
            <person name="Tsai W.C."/>
            <person name="Van de Peer Y."/>
            <person name="Liu Z.J."/>
        </authorList>
    </citation>
    <scope>NUCLEOTIDE SEQUENCE</scope>
    <source>
        <strain evidence="8">CP</strain>
    </source>
</reference>
<feature type="transmembrane region" description="Helical" evidence="6">
    <location>
        <begin position="437"/>
        <end position="460"/>
    </location>
</feature>
<feature type="transmembrane region" description="Helical" evidence="6">
    <location>
        <begin position="184"/>
        <end position="211"/>
    </location>
</feature>
<dbReference type="Proteomes" id="UP001180020">
    <property type="component" value="Unassembled WGS sequence"/>
</dbReference>
<keyword evidence="9" id="KW-1185">Reference proteome</keyword>
<dbReference type="GO" id="GO:0022857">
    <property type="term" value="F:transmembrane transporter activity"/>
    <property type="evidence" value="ECO:0007669"/>
    <property type="project" value="UniProtKB-UniRule"/>
</dbReference>
<protein>
    <recommendedName>
        <fullName evidence="6">Choline transporter-like protein</fullName>
    </recommendedName>
</protein>
<comment type="caution">
    <text evidence="8">The sequence shown here is derived from an EMBL/GenBank/DDBJ whole genome shotgun (WGS) entry which is preliminary data.</text>
</comment>
<sequence>MMSGGGGGGGGEEDLPQPLLSKPYLPQSDEPTTSNYGSEPEYPQITFNHGPRPFKDLPFLLLFALLSLSTFAFGLFSVFHHNPHRDPSSFSFDPSSSSCAPLRSHSPNRILESQPSALWKDLIWTLVITLALSAPIALFLLWLLRRHAKQVVYGCLPFFVLAPAFFNVYWFVACTMNSKCSASFALAYRIVVLVFVFVLIGIIGWIIVANWHRIELTIRIIGVAGEALARNLGLFGVLPLMTLGLLVYFAPVVVFMVYARMNGRVVPRMGSSGLYNCVWKQDKWVSAYFALAILTMLWSAAAMVEAKVYVISGTIAQWYFSKEESRPGRSIRSSLRHAFGPSFGTVCFSGLIMAAVRLVRAAVDSAKREDGTPGIVTLILRCCVNFCMSAIDFLNKFTINFAAITGESYCYSAMMSYELLKRNLLSPVFVETVSTRILIGIIFVLSAVYAIVVCAVLKAVTALGVDAYFVAALAWALLILILGFFVHVMDNVIDTIYVCYAIDRDKGEVCKHEVHEVYVCLPISRGDRPSIATRTPLSV</sequence>